<dbReference type="GO" id="GO:0007160">
    <property type="term" value="P:cell-matrix adhesion"/>
    <property type="evidence" value="ECO:0007669"/>
    <property type="project" value="TreeGrafter"/>
</dbReference>
<feature type="repeat" description="FG-GAP" evidence="13">
    <location>
        <begin position="424"/>
        <end position="486"/>
    </location>
</feature>
<feature type="domain" description="Integrin alpha third immunoglobulin-like" evidence="18">
    <location>
        <begin position="802"/>
        <end position="935"/>
    </location>
</feature>
<evidence type="ECO:0000256" key="4">
    <source>
        <dbReference type="ARBA" id="ARBA00022729"/>
    </source>
</evidence>
<comment type="subcellular location">
    <subcellularLocation>
        <location evidence="1 14">Membrane</location>
        <topology evidence="1 14">Single-pass type I membrane protein</topology>
    </subcellularLocation>
</comment>
<dbReference type="SUPFAM" id="SSF69318">
    <property type="entry name" value="Integrin alpha N-terminal domain"/>
    <property type="match status" value="1"/>
</dbReference>
<evidence type="ECO:0000256" key="12">
    <source>
        <dbReference type="ARBA" id="ARBA00023180"/>
    </source>
</evidence>
<keyword evidence="4 14" id="KW-0732">Signal</keyword>
<comment type="similarity">
    <text evidence="2 14">Belongs to the integrin alpha chain family.</text>
</comment>
<dbReference type="GO" id="GO:0048513">
    <property type="term" value="P:animal organ development"/>
    <property type="evidence" value="ECO:0007669"/>
    <property type="project" value="UniProtKB-ARBA"/>
</dbReference>
<feature type="domain" description="Integrin alpha first immunoglubulin-like" evidence="16">
    <location>
        <begin position="471"/>
        <end position="637"/>
    </location>
</feature>
<evidence type="ECO:0000256" key="2">
    <source>
        <dbReference type="ARBA" id="ARBA00008054"/>
    </source>
</evidence>
<dbReference type="GO" id="GO:0007157">
    <property type="term" value="P:heterophilic cell-cell adhesion via plasma membrane cell adhesion molecules"/>
    <property type="evidence" value="ECO:0007669"/>
    <property type="project" value="UniProtKB-ARBA"/>
</dbReference>
<feature type="compositionally biased region" description="Polar residues" evidence="15">
    <location>
        <begin position="925"/>
        <end position="934"/>
    </location>
</feature>
<dbReference type="GO" id="GO:0033627">
    <property type="term" value="P:cell adhesion mediated by integrin"/>
    <property type="evidence" value="ECO:0007669"/>
    <property type="project" value="TreeGrafter"/>
</dbReference>
<dbReference type="PROSITE" id="PS00242">
    <property type="entry name" value="INTEGRIN_ALPHA"/>
    <property type="match status" value="1"/>
</dbReference>
<dbReference type="Gene3D" id="1.20.5.930">
    <property type="entry name" value="Bicelle-embedded integrin alpha(iib) transmembrane segment"/>
    <property type="match status" value="1"/>
</dbReference>
<feature type="compositionally biased region" description="Polar residues" evidence="15">
    <location>
        <begin position="1225"/>
        <end position="1234"/>
    </location>
</feature>
<evidence type="ECO:0000256" key="9">
    <source>
        <dbReference type="ARBA" id="ARBA00023136"/>
    </source>
</evidence>
<dbReference type="PRINTS" id="PR01185">
    <property type="entry name" value="INTEGRINA"/>
</dbReference>
<sequence length="1524" mass="172049">MMIHLFIIVVILDINYGYNVDLDSAIFHRGPRESMFGFSVATHTDRGESWALVGAPEANTEQPNVYRGGAVYRCSIDEPDKCVQIPFDRTGNNFEGQQQIDTKSNQWFGATVRSSGANGVVLACAPRYVWFSNNYKRREPVGTCFVSRNNFAEFSEYAPCRTTSWGYHRQGSCQAGLGAALSPSGDRLFIGAVGSWYWQGQQYSINITEPATRSPTFRSYITGSLLGPGQLFGQSLESRPDVVGTREGPPADDDSYLGYSVAVGDFNGDGNIDSAVGMPRGANLTGKVVLFTSNLTNLHNITGQQLGAYFGYDLTSTDVNGDGLDDIIIGAPLYTDYTNTEGKYETGRVYVMYQNERHKFRRWTILNGEVSRARFGMAISSLGDINQDGFKDFAVGSPYDGPNGKGAVYIFHGSDAEIRSKPAQVIYAEDVNDQMSTFGFSISGALDLDNNQYPDLLVGAYETNNAVFFRSRPVIHLDANLTFETPSKQIDLENKLVCKLLDNTPVPCTPLNLCVEYTGIGVDLKADIEVQFILDTKLPKTPRLFFLSDQGRNSLNKTYSLQKNSLFCISHNVYVKPGIRDKLTPLEAEARFFTTNGAVTTSVGGAIPSRRKRRALTPVLSQSPPPVRSDTIHIQKNCGPDNICIPNLRLAVKSNVDSYIMGSGQKLDMDVSVYNAGEDSFETMLTLRIPKGVSYVSIDRTVSENVKDLGILCSPPGQDNTLKCDIGNPLPAGRTANFKIVLQPLAGPSRAAAAAIEAATGEKPKSSLTFVLEANSTNPENEEDLDDNVRYLSVPIKVETELIIRGLSQPDTVYYNKSLYEKTPKVHESEIGPEVMHIYEIINKGPSDISQAEVHILWPSMNLAGDHLLYLVDFPEITGPAECSKIEVNPLRLQLDDKRAAAVESASPLDGKLYSQEERLKSKIHTATQHSSHGTARHATHSVTKHTSQPNKSKLGKQFDEYTTSKTTYIDPTGKKTVLEVVEDDDDDSPITVILPDETTLNKNKEKDTTFQNYGWVTTVDSGGNSGSNSVIHEGSKVINKHQSSSELEKMQSELEKERWQEENRLKAEEKRLKIERLRIEEEARRIKGLNIPERKQIEQQLRFEEEQRRVMEVERAKQQAIAREREDRLRLDRVQQEKEIAKLREREDLLRLEEERLRLQNKLREEEELKLEAERIRLEEARLLYEERLRQIRIELDKRQSQRILDERKRQEEERLRLKEANERYQSSAQRGSPGQGETEEERRNRWRLEYARRTGNLDETEEERQARWQLEQDRLAEEDGLRLTHYQTLQTSGNEDFSDLDSDGWKTVHRSTQHNDLGNGTRTLTKTETKRRVTTTRRKLKDGVVVEESSSVWDNPEPTSKARRRRASDAELEEELQCGPTQCQRMVCKIGPLAKGEEVLVRLRSRVWVQTLEQMGHEDVMISSKLVSRVTELPYGVDPDYLPLKSEKVTTRMESEDRLKDDGIPWWWILIAILIGILLLSLIVFILWKLGFFKRKRPTEGQEKQPLSNPSRNGFHPGDEAL</sequence>
<evidence type="ECO:0000256" key="14">
    <source>
        <dbReference type="RuleBase" id="RU003762"/>
    </source>
</evidence>
<evidence type="ECO:0000313" key="20">
    <source>
        <dbReference type="Proteomes" id="UP001187531"/>
    </source>
</evidence>
<keyword evidence="9 14" id="KW-0472">Membrane</keyword>
<dbReference type="Pfam" id="PF08441">
    <property type="entry name" value="Integrin_A_Ig_1"/>
    <property type="match status" value="1"/>
</dbReference>
<keyword evidence="20" id="KW-1185">Reference proteome</keyword>
<evidence type="ECO:0000256" key="6">
    <source>
        <dbReference type="ARBA" id="ARBA00022889"/>
    </source>
</evidence>
<dbReference type="InterPro" id="IPR032695">
    <property type="entry name" value="Integrin_dom_sf"/>
</dbReference>
<feature type="region of interest" description="Disordered" evidence="15">
    <location>
        <begin position="1502"/>
        <end position="1524"/>
    </location>
</feature>
<evidence type="ECO:0000259" key="16">
    <source>
        <dbReference type="Pfam" id="PF08441"/>
    </source>
</evidence>
<evidence type="ECO:0000256" key="13">
    <source>
        <dbReference type="PROSITE-ProRule" id="PRU00803"/>
    </source>
</evidence>
<feature type="compositionally biased region" description="Basic residues" evidence="15">
    <location>
        <begin position="935"/>
        <end position="944"/>
    </location>
</feature>
<dbReference type="GO" id="GO:0007229">
    <property type="term" value="P:integrin-mediated signaling pathway"/>
    <property type="evidence" value="ECO:0007669"/>
    <property type="project" value="UniProtKB-KW"/>
</dbReference>
<keyword evidence="7 14" id="KW-1133">Transmembrane helix</keyword>
<dbReference type="Gene3D" id="2.60.40.1530">
    <property type="entry name" value="ntegrin, alpha v. Chain A, domain 4"/>
    <property type="match status" value="2"/>
</dbReference>
<evidence type="ECO:0000256" key="11">
    <source>
        <dbReference type="ARBA" id="ARBA00023170"/>
    </source>
</evidence>
<dbReference type="EMBL" id="JAVRJZ010000020">
    <property type="protein sequence ID" value="KAK2706427.1"/>
    <property type="molecule type" value="Genomic_DNA"/>
</dbReference>
<dbReference type="InterPro" id="IPR013649">
    <property type="entry name" value="Integrin_alpha_Ig-like_1"/>
</dbReference>
<name>A0AA88HJC0_ARTSF</name>
<feature type="transmembrane region" description="Helical" evidence="14">
    <location>
        <begin position="1468"/>
        <end position="1490"/>
    </location>
</feature>
<dbReference type="InterPro" id="IPR048286">
    <property type="entry name" value="Integrin_alpha_Ig-like_3"/>
</dbReference>
<feature type="chain" id="PRO_5041519308" description="Integrin alpha-PS2" evidence="14">
    <location>
        <begin position="18"/>
        <end position="1524"/>
    </location>
</feature>
<organism evidence="19 20">
    <name type="scientific">Artemia franciscana</name>
    <name type="common">Brine shrimp</name>
    <name type="synonym">Artemia sanfranciscana</name>
    <dbReference type="NCBI Taxonomy" id="6661"/>
    <lineage>
        <taxon>Eukaryota</taxon>
        <taxon>Metazoa</taxon>
        <taxon>Ecdysozoa</taxon>
        <taxon>Arthropoda</taxon>
        <taxon>Crustacea</taxon>
        <taxon>Branchiopoda</taxon>
        <taxon>Anostraca</taxon>
        <taxon>Artemiidae</taxon>
        <taxon>Artemia</taxon>
    </lineage>
</organism>
<dbReference type="InterPro" id="IPR013519">
    <property type="entry name" value="Int_alpha_beta-p"/>
</dbReference>
<keyword evidence="10" id="KW-1015">Disulfide bond</keyword>
<feature type="repeat" description="FG-GAP" evidence="13">
    <location>
        <begin position="296"/>
        <end position="361"/>
    </location>
</feature>
<proteinExistence type="inferred from homology"/>
<evidence type="ECO:0000259" key="18">
    <source>
        <dbReference type="Pfam" id="PF20806"/>
    </source>
</evidence>
<evidence type="ECO:0000256" key="8">
    <source>
        <dbReference type="ARBA" id="ARBA00023037"/>
    </source>
</evidence>
<protein>
    <recommendedName>
        <fullName evidence="21">Integrin alpha-PS2</fullName>
    </recommendedName>
</protein>
<keyword evidence="12" id="KW-0325">Glycoprotein</keyword>
<keyword evidence="6 14" id="KW-0130">Cell adhesion</keyword>
<evidence type="ECO:0000256" key="3">
    <source>
        <dbReference type="ARBA" id="ARBA00022692"/>
    </source>
</evidence>
<dbReference type="SMART" id="SM00191">
    <property type="entry name" value="Int_alpha"/>
    <property type="match status" value="5"/>
</dbReference>
<dbReference type="PANTHER" id="PTHR23220">
    <property type="entry name" value="INTEGRIN ALPHA"/>
    <property type="match status" value="1"/>
</dbReference>
<dbReference type="InterPro" id="IPR013517">
    <property type="entry name" value="FG-GAP"/>
</dbReference>
<comment type="caution">
    <text evidence="19">The sequence shown here is derived from an EMBL/GenBank/DDBJ whole genome shotgun (WGS) entry which is preliminary data.</text>
</comment>
<dbReference type="FunFam" id="1.20.5.930:FF:000001">
    <property type="entry name" value="Integrin subunit alpha V"/>
    <property type="match status" value="1"/>
</dbReference>
<dbReference type="Pfam" id="PF01839">
    <property type="entry name" value="FG-GAP"/>
    <property type="match status" value="2"/>
</dbReference>
<dbReference type="PANTHER" id="PTHR23220:SF133">
    <property type="entry name" value="INTEGRIN ALPHA-PS2"/>
    <property type="match status" value="1"/>
</dbReference>
<feature type="region of interest" description="Disordered" evidence="15">
    <location>
        <begin position="923"/>
        <end position="959"/>
    </location>
</feature>
<dbReference type="InterPro" id="IPR048285">
    <property type="entry name" value="Integrin_alpha_Ig-like_2"/>
</dbReference>
<reference evidence="19" key="1">
    <citation type="submission" date="2023-07" db="EMBL/GenBank/DDBJ databases">
        <title>Chromosome-level genome assembly of Artemia franciscana.</title>
        <authorList>
            <person name="Jo E."/>
        </authorList>
    </citation>
    <scope>NUCLEOTIDE SEQUENCE</scope>
    <source>
        <tissue evidence="19">Whole body</tissue>
    </source>
</reference>
<gene>
    <name evidence="19" type="ORF">QYM36_016468</name>
</gene>
<dbReference type="Pfam" id="PF20806">
    <property type="entry name" value="Integrin_A_Ig_3"/>
    <property type="match status" value="2"/>
</dbReference>
<feature type="signal peptide" evidence="14">
    <location>
        <begin position="1"/>
        <end position="17"/>
    </location>
</feature>
<evidence type="ECO:0000256" key="5">
    <source>
        <dbReference type="ARBA" id="ARBA00022737"/>
    </source>
</evidence>
<evidence type="ECO:0000256" key="1">
    <source>
        <dbReference type="ARBA" id="ARBA00004479"/>
    </source>
</evidence>
<evidence type="ECO:0000313" key="19">
    <source>
        <dbReference type="EMBL" id="KAK2706427.1"/>
    </source>
</evidence>
<dbReference type="InterPro" id="IPR028994">
    <property type="entry name" value="Integrin_alpha_N"/>
</dbReference>
<evidence type="ECO:0000256" key="15">
    <source>
        <dbReference type="SAM" id="MobiDB-lite"/>
    </source>
</evidence>
<feature type="repeat" description="FG-GAP" evidence="13">
    <location>
        <begin position="22"/>
        <end position="83"/>
    </location>
</feature>
<feature type="domain" description="Integrin alpha second immunoglobulin-like" evidence="17">
    <location>
        <begin position="638"/>
        <end position="744"/>
    </location>
</feature>
<feature type="repeat" description="FG-GAP" evidence="13">
    <location>
        <begin position="243"/>
        <end position="295"/>
    </location>
</feature>
<accession>A0AA88HJC0</accession>
<dbReference type="InterPro" id="IPR018184">
    <property type="entry name" value="Integrin_alpha_C_CS"/>
</dbReference>
<dbReference type="Proteomes" id="UP001187531">
    <property type="component" value="Unassembled WGS sequence"/>
</dbReference>
<dbReference type="GO" id="GO:0008305">
    <property type="term" value="C:integrin complex"/>
    <property type="evidence" value="ECO:0007669"/>
    <property type="project" value="InterPro"/>
</dbReference>
<dbReference type="GO" id="GO:0005178">
    <property type="term" value="F:integrin binding"/>
    <property type="evidence" value="ECO:0007669"/>
    <property type="project" value="TreeGrafter"/>
</dbReference>
<evidence type="ECO:0000256" key="10">
    <source>
        <dbReference type="ARBA" id="ARBA00023157"/>
    </source>
</evidence>
<evidence type="ECO:0000256" key="7">
    <source>
        <dbReference type="ARBA" id="ARBA00022989"/>
    </source>
</evidence>
<keyword evidence="8 14" id="KW-0401">Integrin</keyword>
<dbReference type="InterPro" id="IPR000413">
    <property type="entry name" value="Integrin_alpha"/>
</dbReference>
<evidence type="ECO:0000259" key="17">
    <source>
        <dbReference type="Pfam" id="PF20805"/>
    </source>
</evidence>
<keyword evidence="3 14" id="KW-0812">Transmembrane</keyword>
<dbReference type="SUPFAM" id="SSF69179">
    <property type="entry name" value="Integrin domains"/>
    <property type="match status" value="3"/>
</dbReference>
<dbReference type="Gene3D" id="2.60.40.1460">
    <property type="entry name" value="Integrin domains. Chain A, domain 2"/>
    <property type="match status" value="1"/>
</dbReference>
<feature type="domain" description="Integrin alpha third immunoglobulin-like" evidence="18">
    <location>
        <begin position="1356"/>
        <end position="1456"/>
    </location>
</feature>
<keyword evidence="11 14" id="KW-0675">Receptor</keyword>
<evidence type="ECO:0008006" key="21">
    <source>
        <dbReference type="Google" id="ProtNLM"/>
    </source>
</evidence>
<feature type="repeat" description="FG-GAP" evidence="13">
    <location>
        <begin position="362"/>
        <end position="420"/>
    </location>
</feature>
<keyword evidence="5" id="KW-0677">Repeat</keyword>
<dbReference type="Gene3D" id="2.130.10.130">
    <property type="entry name" value="Integrin alpha, N-terminal"/>
    <property type="match status" value="1"/>
</dbReference>
<dbReference type="PROSITE" id="PS51470">
    <property type="entry name" value="FG_GAP"/>
    <property type="match status" value="5"/>
</dbReference>
<feature type="region of interest" description="Disordered" evidence="15">
    <location>
        <begin position="1219"/>
        <end position="1245"/>
    </location>
</feature>
<dbReference type="Gene3D" id="2.60.40.1510">
    <property type="entry name" value="ntegrin, alpha v. Chain A, domain 3"/>
    <property type="match status" value="1"/>
</dbReference>
<dbReference type="GO" id="GO:0009897">
    <property type="term" value="C:external side of plasma membrane"/>
    <property type="evidence" value="ECO:0007669"/>
    <property type="project" value="TreeGrafter"/>
</dbReference>
<dbReference type="Pfam" id="PF20805">
    <property type="entry name" value="Integrin_A_Ig_2"/>
    <property type="match status" value="1"/>
</dbReference>